<accession>A0A1M4TFB6</accession>
<evidence type="ECO:0000313" key="2">
    <source>
        <dbReference type="Proteomes" id="UP000184048"/>
    </source>
</evidence>
<dbReference type="AlphaFoldDB" id="A0A1M4TFB6"/>
<name>A0A1M4TFB6_9BACT</name>
<dbReference type="Proteomes" id="UP000184048">
    <property type="component" value="Unassembled WGS sequence"/>
</dbReference>
<gene>
    <name evidence="1" type="ORF">SAMN02745131_00437</name>
</gene>
<dbReference type="RefSeq" id="WP_072833575.1">
    <property type="nucleotide sequence ID" value="NZ_FQUU01000001.1"/>
</dbReference>
<keyword evidence="2" id="KW-1185">Reference proteome</keyword>
<proteinExistence type="predicted"/>
<organism evidence="1 2">
    <name type="scientific">Flavisolibacter ginsengisoli DSM 18119</name>
    <dbReference type="NCBI Taxonomy" id="1121884"/>
    <lineage>
        <taxon>Bacteria</taxon>
        <taxon>Pseudomonadati</taxon>
        <taxon>Bacteroidota</taxon>
        <taxon>Chitinophagia</taxon>
        <taxon>Chitinophagales</taxon>
        <taxon>Chitinophagaceae</taxon>
        <taxon>Flavisolibacter</taxon>
    </lineage>
</organism>
<dbReference type="EMBL" id="FQUU01000001">
    <property type="protein sequence ID" value="SHE43146.1"/>
    <property type="molecule type" value="Genomic_DNA"/>
</dbReference>
<sequence>MQKFILTALTILTATISYGQSSEDLNNKSKELLDKQDFKNAIPLIKQAAKREMQKLNTIMV</sequence>
<reference evidence="1 2" key="1">
    <citation type="submission" date="2016-11" db="EMBL/GenBank/DDBJ databases">
        <authorList>
            <person name="Jaros S."/>
            <person name="Januszkiewicz K."/>
            <person name="Wedrychowicz H."/>
        </authorList>
    </citation>
    <scope>NUCLEOTIDE SEQUENCE [LARGE SCALE GENOMIC DNA]</scope>
    <source>
        <strain evidence="1 2">DSM 18119</strain>
    </source>
</reference>
<protein>
    <submittedName>
        <fullName evidence="1">Uncharacterized protein</fullName>
    </submittedName>
</protein>
<evidence type="ECO:0000313" key="1">
    <source>
        <dbReference type="EMBL" id="SHE43146.1"/>
    </source>
</evidence>
<dbReference type="STRING" id="1121884.SAMN02745131_00437"/>